<gene>
    <name evidence="2" type="ORF">ACHKAR_15635</name>
</gene>
<proteinExistence type="predicted"/>
<comment type="caution">
    <text evidence="2">The sequence shown here is derived from an EMBL/GenBank/DDBJ whole genome shotgun (WGS) entry which is preliminary data.</text>
</comment>
<dbReference type="NCBIfam" id="TIGR02145">
    <property type="entry name" value="Fib_succ_major"/>
    <property type="match status" value="1"/>
</dbReference>
<name>A0ABW7NB81_9BACT</name>
<evidence type="ECO:0000256" key="1">
    <source>
        <dbReference type="SAM" id="SignalP"/>
    </source>
</evidence>
<protein>
    <submittedName>
        <fullName evidence="2">FISUMP domain-containing protein</fullName>
    </submittedName>
</protein>
<dbReference type="InterPro" id="IPR011871">
    <property type="entry name" value="Fib_succ_major"/>
</dbReference>
<feature type="signal peptide" evidence="1">
    <location>
        <begin position="1"/>
        <end position="19"/>
    </location>
</feature>
<evidence type="ECO:0000313" key="3">
    <source>
        <dbReference type="Proteomes" id="UP001610063"/>
    </source>
</evidence>
<reference evidence="2 3" key="1">
    <citation type="journal article" date="2013" name="Int. J. Syst. Evol. Microbiol.">
        <title>Marinoscillum luteum sp. nov., isolated from marine sediment.</title>
        <authorList>
            <person name="Cha I.T."/>
            <person name="Park S.J."/>
            <person name="Kim S.J."/>
            <person name="Kim J.G."/>
            <person name="Jung M.Y."/>
            <person name="Shin K.S."/>
            <person name="Kwon K.K."/>
            <person name="Yang S.H."/>
            <person name="Seo Y.S."/>
            <person name="Rhee S.K."/>
        </authorList>
    </citation>
    <scope>NUCLEOTIDE SEQUENCE [LARGE SCALE GENOMIC DNA]</scope>
    <source>
        <strain evidence="2 3">KCTC 23939</strain>
    </source>
</reference>
<organism evidence="2 3">
    <name type="scientific">Marinoscillum luteum</name>
    <dbReference type="NCBI Taxonomy" id="861051"/>
    <lineage>
        <taxon>Bacteria</taxon>
        <taxon>Pseudomonadati</taxon>
        <taxon>Bacteroidota</taxon>
        <taxon>Cytophagia</taxon>
        <taxon>Cytophagales</taxon>
        <taxon>Reichenbachiellaceae</taxon>
        <taxon>Marinoscillum</taxon>
    </lineage>
</organism>
<dbReference type="RefSeq" id="WP_395418312.1">
    <property type="nucleotide sequence ID" value="NZ_JBIPKE010000019.1"/>
</dbReference>
<dbReference type="EMBL" id="JBIPKE010000019">
    <property type="protein sequence ID" value="MFH6984887.1"/>
    <property type="molecule type" value="Genomic_DNA"/>
</dbReference>
<sequence>MKWIAITLLMMASGQYVTAQSGLRDLRDNGQYQTVAIDSKIWMAENLRFNSNHSHFYYLSGREVYYEGNVIASDSLCPKGWRVPTLDEWQALGNQANRIQPKPAGFLEAGRFSGFGKQAVYWTSTLDDSSNMPLAVELNPENGAVNIRPASLSLRTACRCVKE</sequence>
<accession>A0ABW7NB81</accession>
<keyword evidence="1" id="KW-0732">Signal</keyword>
<evidence type="ECO:0000313" key="2">
    <source>
        <dbReference type="EMBL" id="MFH6984887.1"/>
    </source>
</evidence>
<dbReference type="Proteomes" id="UP001610063">
    <property type="component" value="Unassembled WGS sequence"/>
</dbReference>
<feature type="chain" id="PRO_5047149333" evidence="1">
    <location>
        <begin position="20"/>
        <end position="163"/>
    </location>
</feature>
<keyword evidence="3" id="KW-1185">Reference proteome</keyword>